<reference evidence="4" key="1">
    <citation type="submission" date="2016-06" db="EMBL/GenBank/DDBJ databases">
        <authorList>
            <person name="Berg J.A."/>
            <person name="Grossarth S.E."/>
            <person name="Jarvis T.M."/>
            <person name="Merrill B.D."/>
            <person name="Breakwell D.P."/>
            <person name="Hope S."/>
            <person name="Grose J.H."/>
        </authorList>
    </citation>
    <scope>NUCLEOTIDE SEQUENCE [LARGE SCALE GENOMIC DNA]</scope>
</reference>
<evidence type="ECO:0000313" key="4">
    <source>
        <dbReference type="Proteomes" id="UP000203302"/>
    </source>
</evidence>
<dbReference type="Proteomes" id="UP000203302">
    <property type="component" value="Segment"/>
</dbReference>
<evidence type="ECO:0000313" key="3">
    <source>
        <dbReference type="EMBL" id="ANZ49152.1"/>
    </source>
</evidence>
<dbReference type="GeneID" id="29069192"/>
<dbReference type="InterPro" id="IPR024413">
    <property type="entry name" value="Phage_phiKZ_Orf92_int-head"/>
</dbReference>
<gene>
    <name evidence="3" type="ORF">HUXLEY_70</name>
</gene>
<accession>A0A1B2ID47</accession>
<feature type="coiled-coil region" evidence="1">
    <location>
        <begin position="63"/>
        <end position="90"/>
    </location>
</feature>
<dbReference type="RefSeq" id="YP_009293038.1">
    <property type="nucleotide sequence ID" value="NC_031127.1"/>
</dbReference>
<proteinExistence type="predicted"/>
<dbReference type="EMBL" id="KX397368">
    <property type="protein sequence ID" value="ANZ49152.1"/>
    <property type="molecule type" value="Genomic_DNA"/>
</dbReference>
<name>A0A1B2ID47_9CAUD</name>
<feature type="region of interest" description="Disordered" evidence="2">
    <location>
        <begin position="1"/>
        <end position="28"/>
    </location>
</feature>
<sequence length="442" mass="46897">MANFAQRRAARESIENTEPGEIDGLSNVEPGVENLDTQLAEMASEDAQLEGLAGDQDTLGADTARTEDAIDDAQDAIDNGEEQAEESIAHTEVAQESIRRRWGIDRTKLARESFRRGRGMTAAAQEGWKETLKDLWKRFLELIKSIVNKIKELKLKYINVGKTAQSRAKKYQAAIKNLGSKKTKDEIGGSWISKLSIEGAFNVDGSIGIAKEVTQGKAKGAIAAMTKQADAAATYVVKAADGEVSASKASGGSSASGPGVMLASDAPTYDKIELFGTAATKLQNLEEFADGEYQKLQALPGNAYIQAGNKKLAGGVDFAAIGFMTTGDATEDKQVATPELGKLTAAAQGLDAIGKGFEKVLQDFRTFDSEVEKLQRAAEKASGAVDKADDANREALQSARTAADQSVKNYQVLNRAVAYVANTVIAGLNGYIGAGIGAYGKK</sequence>
<dbReference type="KEGG" id="vg:29069192"/>
<dbReference type="OrthoDB" id="7641at10239"/>
<keyword evidence="1" id="KW-0175">Coiled coil</keyword>
<protein>
    <submittedName>
        <fullName evidence="3">Uncharacterized protein</fullName>
    </submittedName>
</protein>
<organism evidence="3 4">
    <name type="scientific">Erwinia phage vB_EamM_Huxley</name>
    <dbReference type="NCBI Taxonomy" id="1883373"/>
    <lineage>
        <taxon>Viruses</taxon>
        <taxon>Duplodnaviria</taxon>
        <taxon>Heunggongvirae</taxon>
        <taxon>Uroviricota</taxon>
        <taxon>Caudoviricetes</taxon>
        <taxon>Chimalliviridae</taxon>
        <taxon>Machinavirus</taxon>
        <taxon>Machinavirus machina</taxon>
    </lineage>
</organism>
<dbReference type="Pfam" id="PF12699">
    <property type="entry name" value="phiKZ_IP"/>
    <property type="match status" value="1"/>
</dbReference>
<evidence type="ECO:0000256" key="1">
    <source>
        <dbReference type="SAM" id="Coils"/>
    </source>
</evidence>
<evidence type="ECO:0000256" key="2">
    <source>
        <dbReference type="SAM" id="MobiDB-lite"/>
    </source>
</evidence>